<evidence type="ECO:0000313" key="2">
    <source>
        <dbReference type="Proteomes" id="UP000076532"/>
    </source>
</evidence>
<keyword evidence="2" id="KW-1185">Reference proteome</keyword>
<accession>A0A165WK71</accession>
<dbReference type="EMBL" id="KV417742">
    <property type="protein sequence ID" value="KZP07694.1"/>
    <property type="molecule type" value="Genomic_DNA"/>
</dbReference>
<dbReference type="AlphaFoldDB" id="A0A165WK71"/>
<organism evidence="1 2">
    <name type="scientific">Athelia psychrophila</name>
    <dbReference type="NCBI Taxonomy" id="1759441"/>
    <lineage>
        <taxon>Eukaryota</taxon>
        <taxon>Fungi</taxon>
        <taxon>Dikarya</taxon>
        <taxon>Basidiomycota</taxon>
        <taxon>Agaricomycotina</taxon>
        <taxon>Agaricomycetes</taxon>
        <taxon>Agaricomycetidae</taxon>
        <taxon>Atheliales</taxon>
        <taxon>Atheliaceae</taxon>
        <taxon>Athelia</taxon>
    </lineage>
</organism>
<evidence type="ECO:0000313" key="1">
    <source>
        <dbReference type="EMBL" id="KZP07694.1"/>
    </source>
</evidence>
<proteinExistence type="predicted"/>
<sequence length="154" mass="17187">MPGEIEADVFHAVIELVDKLASQLVEAAAKVAEHNMAMLAELMRSRQLELTSTTGGDLETVVDDLPQRLEFQIQFQARWSLKIYINMDSTNLLLGAAIDKENGGERITEQVTTGKGITEQVAQKWRLEKESGGVPAKIVAPQDDTDQLWRYQPH</sequence>
<dbReference type="Proteomes" id="UP000076532">
    <property type="component" value="Unassembled WGS sequence"/>
</dbReference>
<protein>
    <submittedName>
        <fullName evidence="1">Uncharacterized protein</fullName>
    </submittedName>
</protein>
<gene>
    <name evidence="1" type="ORF">FIBSPDRAFT_901838</name>
</gene>
<name>A0A165WK71_9AGAM</name>
<reference evidence="1 2" key="1">
    <citation type="journal article" date="2016" name="Mol. Biol. Evol.">
        <title>Comparative Genomics of Early-Diverging Mushroom-Forming Fungi Provides Insights into the Origins of Lignocellulose Decay Capabilities.</title>
        <authorList>
            <person name="Nagy L.G."/>
            <person name="Riley R."/>
            <person name="Tritt A."/>
            <person name="Adam C."/>
            <person name="Daum C."/>
            <person name="Floudas D."/>
            <person name="Sun H."/>
            <person name="Yadav J.S."/>
            <person name="Pangilinan J."/>
            <person name="Larsson K.H."/>
            <person name="Matsuura K."/>
            <person name="Barry K."/>
            <person name="Labutti K."/>
            <person name="Kuo R."/>
            <person name="Ohm R.A."/>
            <person name="Bhattacharya S.S."/>
            <person name="Shirouzu T."/>
            <person name="Yoshinaga Y."/>
            <person name="Martin F.M."/>
            <person name="Grigoriev I.V."/>
            <person name="Hibbett D.S."/>
        </authorList>
    </citation>
    <scope>NUCLEOTIDE SEQUENCE [LARGE SCALE GENOMIC DNA]</scope>
    <source>
        <strain evidence="1 2">CBS 109695</strain>
    </source>
</reference>